<organism evidence="2 3">
    <name type="scientific">Pseudomonas chlororaphis</name>
    <dbReference type="NCBI Taxonomy" id="587753"/>
    <lineage>
        <taxon>Bacteria</taxon>
        <taxon>Pseudomonadati</taxon>
        <taxon>Pseudomonadota</taxon>
        <taxon>Gammaproteobacteria</taxon>
        <taxon>Pseudomonadales</taxon>
        <taxon>Pseudomonadaceae</taxon>
        <taxon>Pseudomonas</taxon>
    </lineage>
</organism>
<protein>
    <submittedName>
        <fullName evidence="2">Amidase</fullName>
    </submittedName>
</protein>
<evidence type="ECO:0000313" key="2">
    <source>
        <dbReference type="EMBL" id="AZE49954.1"/>
    </source>
</evidence>
<sequence length="65" mass="7001">MLVCGIQTDTCVLAAGFALFDAGLQPTLITDLTLGSSLDRSGQLGVRLWQHHFKHLTASAELTFL</sequence>
<dbReference type="Gene3D" id="3.40.50.850">
    <property type="entry name" value="Isochorismatase-like"/>
    <property type="match status" value="1"/>
</dbReference>
<reference evidence="2 3" key="1">
    <citation type="submission" date="2018-03" db="EMBL/GenBank/DDBJ databases">
        <title>Diversity of phytobeneficial traits revealed by whole-genome analysis of worldwide-isolated phenazine-producing Pseudomonas spp.</title>
        <authorList>
            <person name="Biessy A."/>
            <person name="Novinscak A."/>
            <person name="Blom J."/>
            <person name="Leger G."/>
            <person name="Thomashow L.S."/>
            <person name="Cazorla F.M."/>
            <person name="Josic D."/>
            <person name="Filion M."/>
        </authorList>
    </citation>
    <scope>NUCLEOTIDE SEQUENCE [LARGE SCALE GENOMIC DNA]</scope>
    <source>
        <strain evidence="2 3">B25</strain>
    </source>
</reference>
<dbReference type="Pfam" id="PF00857">
    <property type="entry name" value="Isochorismatase"/>
    <property type="match status" value="1"/>
</dbReference>
<dbReference type="AlphaFoldDB" id="A0A3G7TS80"/>
<dbReference type="EMBL" id="CP027753">
    <property type="protein sequence ID" value="AZE49954.1"/>
    <property type="molecule type" value="Genomic_DNA"/>
</dbReference>
<dbReference type="Proteomes" id="UP000268048">
    <property type="component" value="Chromosome"/>
</dbReference>
<gene>
    <name evidence="2" type="ORF">C4K04_4290</name>
</gene>
<name>A0A3G7TS80_9PSED</name>
<dbReference type="InterPro" id="IPR036380">
    <property type="entry name" value="Isochorismatase-like_sf"/>
</dbReference>
<proteinExistence type="predicted"/>
<evidence type="ECO:0000259" key="1">
    <source>
        <dbReference type="Pfam" id="PF00857"/>
    </source>
</evidence>
<dbReference type="SUPFAM" id="SSF52499">
    <property type="entry name" value="Isochorismatase-like hydrolases"/>
    <property type="match status" value="1"/>
</dbReference>
<dbReference type="InterPro" id="IPR000868">
    <property type="entry name" value="Isochorismatase-like_dom"/>
</dbReference>
<evidence type="ECO:0000313" key="3">
    <source>
        <dbReference type="Proteomes" id="UP000268048"/>
    </source>
</evidence>
<accession>A0A3G7TS80</accession>
<feature type="domain" description="Isochorismatase-like" evidence="1">
    <location>
        <begin position="2"/>
        <end position="60"/>
    </location>
</feature>